<name>E1WZK5_HALMS</name>
<proteinExistence type="predicted"/>
<dbReference type="InterPro" id="IPR036724">
    <property type="entry name" value="Cobalamin-bd_sf"/>
</dbReference>
<keyword evidence="3" id="KW-0804">Transcription</keyword>
<evidence type="ECO:0000256" key="3">
    <source>
        <dbReference type="ARBA" id="ARBA00023163"/>
    </source>
</evidence>
<dbReference type="AlphaFoldDB" id="E1WZK5"/>
<dbReference type="eggNOG" id="COG0789">
    <property type="taxonomic scope" value="Bacteria"/>
</dbReference>
<dbReference type="PROSITE" id="PS50937">
    <property type="entry name" value="HTH_MERR_2"/>
    <property type="match status" value="1"/>
</dbReference>
<dbReference type="Pfam" id="PF13411">
    <property type="entry name" value="MerR_1"/>
    <property type="match status" value="1"/>
</dbReference>
<dbReference type="PATRIC" id="fig|862908.3.peg.1256"/>
<feature type="domain" description="HTH merR-type" evidence="4">
    <location>
        <begin position="9"/>
        <end position="80"/>
    </location>
</feature>
<dbReference type="HOGENOM" id="CLU_045945_3_0_7"/>
<dbReference type="GO" id="GO:0046872">
    <property type="term" value="F:metal ion binding"/>
    <property type="evidence" value="ECO:0007669"/>
    <property type="project" value="InterPro"/>
</dbReference>
<dbReference type="InterPro" id="IPR009061">
    <property type="entry name" value="DNA-bd_dom_put_sf"/>
</dbReference>
<dbReference type="Proteomes" id="UP000008963">
    <property type="component" value="Chromosome"/>
</dbReference>
<dbReference type="Gene3D" id="1.10.1660.10">
    <property type="match status" value="1"/>
</dbReference>
<evidence type="ECO:0000259" key="4">
    <source>
        <dbReference type="PROSITE" id="PS50937"/>
    </source>
</evidence>
<dbReference type="GO" id="GO:0003677">
    <property type="term" value="F:DNA binding"/>
    <property type="evidence" value="ECO:0007669"/>
    <property type="project" value="UniProtKB-KW"/>
</dbReference>
<dbReference type="InterPro" id="IPR047057">
    <property type="entry name" value="MerR_fam"/>
</dbReference>
<dbReference type="GO" id="GO:0031419">
    <property type="term" value="F:cobalamin binding"/>
    <property type="evidence" value="ECO:0007669"/>
    <property type="project" value="InterPro"/>
</dbReference>
<keyword evidence="1" id="KW-0805">Transcription regulation</keyword>
<sequence>MIRSKKMGKYNIKIASNLSGVGTHTLRAWEKRYLAVVPARSSTGRRLYSDDDIEKLQILNELCALGNSIGSIANKDISELKSLLSKMGKTRVVTKREKFKVSSSVEVNNSLKKVLEAIGNYQIEVLSKEIGILKNSLSSRDLALKILSPLLEELRHRVELKKLSIAQEHALLSMVKFHVGDIIYESYENKSKNPNSLSIATPSGELDEFDIILFSLLCSHYGVKFYYLGSNLPLAPLIDATKSFEANIILLSIRSDKSKSYIEQLHKKLDLDCSLWVSGAQKISDSQVSSSENFRSITDLFHLDTCLKELGQS</sequence>
<dbReference type="InterPro" id="IPR000551">
    <property type="entry name" value="MerR-type_HTH_dom"/>
</dbReference>
<evidence type="ECO:0000313" key="6">
    <source>
        <dbReference type="Proteomes" id="UP000008963"/>
    </source>
</evidence>
<protein>
    <submittedName>
        <fullName evidence="5">MerR-family transcriptional regulator</fullName>
    </submittedName>
</protein>
<dbReference type="PANTHER" id="PTHR30204:SF67">
    <property type="entry name" value="HTH-TYPE TRANSCRIPTIONAL REGULATOR MLRA-RELATED"/>
    <property type="match status" value="1"/>
</dbReference>
<dbReference type="STRING" id="862908.BMS_1319"/>
<keyword evidence="2" id="KW-0238">DNA-binding</keyword>
<dbReference type="SUPFAM" id="SSF46955">
    <property type="entry name" value="Putative DNA-binding domain"/>
    <property type="match status" value="1"/>
</dbReference>
<evidence type="ECO:0000256" key="1">
    <source>
        <dbReference type="ARBA" id="ARBA00023015"/>
    </source>
</evidence>
<dbReference type="GO" id="GO:0003700">
    <property type="term" value="F:DNA-binding transcription factor activity"/>
    <property type="evidence" value="ECO:0007669"/>
    <property type="project" value="InterPro"/>
</dbReference>
<dbReference type="SMART" id="SM00422">
    <property type="entry name" value="HTH_MERR"/>
    <property type="match status" value="1"/>
</dbReference>
<accession>E1WZK5</accession>
<dbReference type="PANTHER" id="PTHR30204">
    <property type="entry name" value="REDOX-CYCLING DRUG-SENSING TRANSCRIPTIONAL ACTIVATOR SOXR"/>
    <property type="match status" value="1"/>
</dbReference>
<dbReference type="EMBL" id="FQ312005">
    <property type="protein sequence ID" value="CBW26191.1"/>
    <property type="molecule type" value="Genomic_DNA"/>
</dbReference>
<dbReference type="Gene3D" id="3.40.50.280">
    <property type="entry name" value="Cobalamin-binding domain"/>
    <property type="match status" value="1"/>
</dbReference>
<keyword evidence="6" id="KW-1185">Reference proteome</keyword>
<reference evidence="6" key="1">
    <citation type="journal article" date="2013" name="ISME J.">
        <title>A small predatory core genome in the divergent marine Bacteriovorax marinus SJ and the terrestrial Bdellovibrio bacteriovorus.</title>
        <authorList>
            <person name="Crossman L.C."/>
            <person name="Chen H."/>
            <person name="Cerdeno-Tarraga A.M."/>
            <person name="Brooks K."/>
            <person name="Quail M.A."/>
            <person name="Pineiro S.A."/>
            <person name="Hobley L."/>
            <person name="Sockett R.E."/>
            <person name="Bentley S.D."/>
            <person name="Parkhill J."/>
            <person name="Williams H.N."/>
            <person name="Stine O.C."/>
        </authorList>
    </citation>
    <scope>NUCLEOTIDE SEQUENCE [LARGE SCALE GENOMIC DNA]</scope>
    <source>
        <strain evidence="6">ATCC BAA-682 / DSM 15412 / SJ</strain>
    </source>
</reference>
<evidence type="ECO:0000256" key="2">
    <source>
        <dbReference type="ARBA" id="ARBA00023125"/>
    </source>
</evidence>
<dbReference type="CDD" id="cd01104">
    <property type="entry name" value="HTH_MlrA-CarA"/>
    <property type="match status" value="1"/>
</dbReference>
<organism evidence="5 6">
    <name type="scientific">Halobacteriovorax marinus (strain ATCC BAA-682 / DSM 15412 / SJ)</name>
    <name type="common">Bacteriovorax marinus</name>
    <dbReference type="NCBI Taxonomy" id="862908"/>
    <lineage>
        <taxon>Bacteria</taxon>
        <taxon>Pseudomonadati</taxon>
        <taxon>Bdellovibrionota</taxon>
        <taxon>Bacteriovoracia</taxon>
        <taxon>Bacteriovoracales</taxon>
        <taxon>Halobacteriovoraceae</taxon>
        <taxon>Halobacteriovorax</taxon>
    </lineage>
</organism>
<evidence type="ECO:0000313" key="5">
    <source>
        <dbReference type="EMBL" id="CBW26191.1"/>
    </source>
</evidence>
<dbReference type="KEGG" id="bmx:BMS_1319"/>
<dbReference type="SUPFAM" id="SSF52242">
    <property type="entry name" value="Cobalamin (vitamin B12)-binding domain"/>
    <property type="match status" value="1"/>
</dbReference>
<gene>
    <name evidence="5" type="ordered locus">BMS_1319</name>
</gene>